<dbReference type="Proteomes" id="UP001432027">
    <property type="component" value="Unassembled WGS sequence"/>
</dbReference>
<name>A0AAV5TVZ2_9BILA</name>
<evidence type="ECO:0000313" key="1">
    <source>
        <dbReference type="EMBL" id="GMS98725.1"/>
    </source>
</evidence>
<gene>
    <name evidence="1" type="ORF">PENTCL1PPCAC_20900</name>
</gene>
<dbReference type="AlphaFoldDB" id="A0AAV5TVZ2"/>
<comment type="caution">
    <text evidence="1">The sequence shown here is derived from an EMBL/GenBank/DDBJ whole genome shotgun (WGS) entry which is preliminary data.</text>
</comment>
<sequence length="80" mass="9071">QLQLRVNSKEATCTTKQLTILLEMDSSGECYPVDSLFCTTEYKWDTTGNLGAYSSLVEAMKDPKFELFYVRCVDPGEECE</sequence>
<proteinExistence type="predicted"/>
<keyword evidence="2" id="KW-1185">Reference proteome</keyword>
<dbReference type="EMBL" id="BTSX01000005">
    <property type="protein sequence ID" value="GMS98725.1"/>
    <property type="molecule type" value="Genomic_DNA"/>
</dbReference>
<evidence type="ECO:0000313" key="2">
    <source>
        <dbReference type="Proteomes" id="UP001432027"/>
    </source>
</evidence>
<organism evidence="1 2">
    <name type="scientific">Pristionchus entomophagus</name>
    <dbReference type="NCBI Taxonomy" id="358040"/>
    <lineage>
        <taxon>Eukaryota</taxon>
        <taxon>Metazoa</taxon>
        <taxon>Ecdysozoa</taxon>
        <taxon>Nematoda</taxon>
        <taxon>Chromadorea</taxon>
        <taxon>Rhabditida</taxon>
        <taxon>Rhabditina</taxon>
        <taxon>Diplogasteromorpha</taxon>
        <taxon>Diplogasteroidea</taxon>
        <taxon>Neodiplogasteridae</taxon>
        <taxon>Pristionchus</taxon>
    </lineage>
</organism>
<reference evidence="1" key="1">
    <citation type="submission" date="2023-10" db="EMBL/GenBank/DDBJ databases">
        <title>Genome assembly of Pristionchus species.</title>
        <authorList>
            <person name="Yoshida K."/>
            <person name="Sommer R.J."/>
        </authorList>
    </citation>
    <scope>NUCLEOTIDE SEQUENCE</scope>
    <source>
        <strain evidence="1">RS0144</strain>
    </source>
</reference>
<accession>A0AAV5TVZ2</accession>
<protein>
    <submittedName>
        <fullName evidence="1">Uncharacterized protein</fullName>
    </submittedName>
</protein>
<feature type="non-terminal residue" evidence="1">
    <location>
        <position position="1"/>
    </location>
</feature>